<sequence length="141" mass="16574">MVNSKRINQIMDIMSKNGLRITDQRRTLAQIFTEDEGYLSPKDVYDQMKSYYPSVSFDTVYRNLRLLSEMGVLEQYYFLDGGLKFKGCCSSHHHHHVICLNCEKTMPFDYCPMDQSMDLPSNFKISNHRFEIYGLCEDCQN</sequence>
<organism evidence="11 12">
    <name type="scientific">Paenibacillus lautus</name>
    <name type="common">Bacillus lautus</name>
    <dbReference type="NCBI Taxonomy" id="1401"/>
    <lineage>
        <taxon>Bacteria</taxon>
        <taxon>Bacillati</taxon>
        <taxon>Bacillota</taxon>
        <taxon>Bacilli</taxon>
        <taxon>Bacillales</taxon>
        <taxon>Paenibacillaceae</taxon>
        <taxon>Paenibacillus</taxon>
    </lineage>
</organism>
<evidence type="ECO:0000313" key="11">
    <source>
        <dbReference type="EMBL" id="OME86014.1"/>
    </source>
</evidence>
<protein>
    <submittedName>
        <fullName evidence="11">Transcriptional repressor</fullName>
    </submittedName>
</protein>
<evidence type="ECO:0000313" key="12">
    <source>
        <dbReference type="Proteomes" id="UP000187074"/>
    </source>
</evidence>
<comment type="subcellular location">
    <subcellularLocation>
        <location evidence="1">Cytoplasm</location>
    </subcellularLocation>
</comment>
<dbReference type="InterPro" id="IPR036388">
    <property type="entry name" value="WH-like_DNA-bd_sf"/>
</dbReference>
<feature type="binding site" evidence="9">
    <location>
        <position position="102"/>
    </location>
    <ligand>
        <name>Zn(2+)</name>
        <dbReference type="ChEBI" id="CHEBI:29105"/>
    </ligand>
</feature>
<dbReference type="RefSeq" id="WP_076326582.1">
    <property type="nucleotide sequence ID" value="NZ_MRTF01000024.1"/>
</dbReference>
<dbReference type="InterPro" id="IPR002481">
    <property type="entry name" value="FUR"/>
</dbReference>
<dbReference type="InterPro" id="IPR036390">
    <property type="entry name" value="WH_DNA-bd_sf"/>
</dbReference>
<feature type="binding site" evidence="9">
    <location>
        <position position="99"/>
    </location>
    <ligand>
        <name>Zn(2+)</name>
        <dbReference type="ChEBI" id="CHEBI:29105"/>
    </ligand>
</feature>
<comment type="similarity">
    <text evidence="2">Belongs to the Fur family.</text>
</comment>
<evidence type="ECO:0000256" key="8">
    <source>
        <dbReference type="ARBA" id="ARBA00023163"/>
    </source>
</evidence>
<dbReference type="GO" id="GO:0000976">
    <property type="term" value="F:transcription cis-regulatory region binding"/>
    <property type="evidence" value="ECO:0007669"/>
    <property type="project" value="TreeGrafter"/>
</dbReference>
<dbReference type="Pfam" id="PF01475">
    <property type="entry name" value="FUR"/>
    <property type="match status" value="1"/>
</dbReference>
<proteinExistence type="inferred from homology"/>
<dbReference type="GO" id="GO:0005737">
    <property type="term" value="C:cytoplasm"/>
    <property type="evidence" value="ECO:0007669"/>
    <property type="project" value="UniProtKB-SubCell"/>
</dbReference>
<dbReference type="GO" id="GO:1900376">
    <property type="term" value="P:regulation of secondary metabolite biosynthetic process"/>
    <property type="evidence" value="ECO:0007669"/>
    <property type="project" value="TreeGrafter"/>
</dbReference>
<evidence type="ECO:0000256" key="3">
    <source>
        <dbReference type="ARBA" id="ARBA00022490"/>
    </source>
</evidence>
<dbReference type="AlphaFoldDB" id="A0A1R1AKD6"/>
<keyword evidence="4" id="KW-0678">Repressor</keyword>
<dbReference type="SUPFAM" id="SSF46785">
    <property type="entry name" value="Winged helix' DNA-binding domain"/>
    <property type="match status" value="1"/>
</dbReference>
<feature type="binding site" evidence="9">
    <location>
        <position position="139"/>
    </location>
    <ligand>
        <name>Zn(2+)</name>
        <dbReference type="ChEBI" id="CHEBI:29105"/>
    </ligand>
</feature>
<comment type="cofactor">
    <cofactor evidence="10">
        <name>Mn(2+)</name>
        <dbReference type="ChEBI" id="CHEBI:29035"/>
    </cofactor>
    <cofactor evidence="10">
        <name>Fe(2+)</name>
        <dbReference type="ChEBI" id="CHEBI:29033"/>
    </cofactor>
    <text evidence="10">Binds 1 Mn(2+) or Fe(2+) ion per subunit.</text>
</comment>
<dbReference type="Gene3D" id="1.10.10.10">
    <property type="entry name" value="Winged helix-like DNA-binding domain superfamily/Winged helix DNA-binding domain"/>
    <property type="match status" value="1"/>
</dbReference>
<comment type="cofactor">
    <cofactor evidence="9">
        <name>Zn(2+)</name>
        <dbReference type="ChEBI" id="CHEBI:29105"/>
    </cofactor>
    <text evidence="9">Binds 1 zinc ion per subunit.</text>
</comment>
<dbReference type="CDD" id="cd07153">
    <property type="entry name" value="Fur_like"/>
    <property type="match status" value="1"/>
</dbReference>
<feature type="binding site" evidence="9">
    <location>
        <position position="136"/>
    </location>
    <ligand>
        <name>Zn(2+)</name>
        <dbReference type="ChEBI" id="CHEBI:29105"/>
    </ligand>
</feature>
<evidence type="ECO:0000256" key="1">
    <source>
        <dbReference type="ARBA" id="ARBA00004496"/>
    </source>
</evidence>
<accession>A0A1R1AKD6</accession>
<evidence type="ECO:0000256" key="5">
    <source>
        <dbReference type="ARBA" id="ARBA00022833"/>
    </source>
</evidence>
<evidence type="ECO:0000256" key="4">
    <source>
        <dbReference type="ARBA" id="ARBA00022491"/>
    </source>
</evidence>
<feature type="binding site" evidence="10">
    <location>
        <position position="128"/>
    </location>
    <ligand>
        <name>Fe cation</name>
        <dbReference type="ChEBI" id="CHEBI:24875"/>
    </ligand>
</feature>
<gene>
    <name evidence="11" type="ORF">BK123_33365</name>
</gene>
<dbReference type="InterPro" id="IPR043135">
    <property type="entry name" value="Fur_C"/>
</dbReference>
<dbReference type="GO" id="GO:0008270">
    <property type="term" value="F:zinc ion binding"/>
    <property type="evidence" value="ECO:0007669"/>
    <property type="project" value="TreeGrafter"/>
</dbReference>
<comment type="caution">
    <text evidence="11">The sequence shown here is derived from an EMBL/GenBank/DDBJ whole genome shotgun (WGS) entry which is preliminary data.</text>
</comment>
<reference evidence="11 12" key="1">
    <citation type="submission" date="2016-11" db="EMBL/GenBank/DDBJ databases">
        <title>Paenibacillus species isolates.</title>
        <authorList>
            <person name="Beno S.M."/>
        </authorList>
    </citation>
    <scope>NUCLEOTIDE SEQUENCE [LARGE SCALE GENOMIC DNA]</scope>
    <source>
        <strain evidence="11 12">FSL F4-0100</strain>
    </source>
</reference>
<dbReference type="GO" id="GO:0045892">
    <property type="term" value="P:negative regulation of DNA-templated transcription"/>
    <property type="evidence" value="ECO:0007669"/>
    <property type="project" value="TreeGrafter"/>
</dbReference>
<evidence type="ECO:0000256" key="10">
    <source>
        <dbReference type="PIRSR" id="PIRSR602481-2"/>
    </source>
</evidence>
<dbReference type="STRING" id="1401.BK123_33365"/>
<dbReference type="Proteomes" id="UP000187074">
    <property type="component" value="Unassembled WGS sequence"/>
</dbReference>
<dbReference type="OrthoDB" id="8659436at2"/>
<dbReference type="GO" id="GO:0003700">
    <property type="term" value="F:DNA-binding transcription factor activity"/>
    <property type="evidence" value="ECO:0007669"/>
    <property type="project" value="InterPro"/>
</dbReference>
<keyword evidence="6" id="KW-0805">Transcription regulation</keyword>
<evidence type="ECO:0000256" key="6">
    <source>
        <dbReference type="ARBA" id="ARBA00023015"/>
    </source>
</evidence>
<evidence type="ECO:0000256" key="7">
    <source>
        <dbReference type="ARBA" id="ARBA00023125"/>
    </source>
</evidence>
<dbReference type="EMBL" id="MRTF01000024">
    <property type="protein sequence ID" value="OME86014.1"/>
    <property type="molecule type" value="Genomic_DNA"/>
</dbReference>
<keyword evidence="3" id="KW-0963">Cytoplasm</keyword>
<keyword evidence="5 9" id="KW-0862">Zinc</keyword>
<keyword evidence="10" id="KW-0408">Iron</keyword>
<evidence type="ECO:0000256" key="9">
    <source>
        <dbReference type="PIRSR" id="PIRSR602481-1"/>
    </source>
</evidence>
<dbReference type="PANTHER" id="PTHR33202:SF1">
    <property type="entry name" value="FERRIC UPTAKE REGULATION PROTEIN"/>
    <property type="match status" value="1"/>
</dbReference>
<dbReference type="PANTHER" id="PTHR33202">
    <property type="entry name" value="ZINC UPTAKE REGULATION PROTEIN"/>
    <property type="match status" value="1"/>
</dbReference>
<keyword evidence="7" id="KW-0238">DNA-binding</keyword>
<keyword evidence="9" id="KW-0479">Metal-binding</keyword>
<keyword evidence="8" id="KW-0804">Transcription</keyword>
<dbReference type="Gene3D" id="3.30.1490.190">
    <property type="match status" value="1"/>
</dbReference>
<evidence type="ECO:0000256" key="2">
    <source>
        <dbReference type="ARBA" id="ARBA00007957"/>
    </source>
</evidence>
<name>A0A1R1AKD6_PAELA</name>
<feature type="binding site" evidence="10">
    <location>
        <position position="93"/>
    </location>
    <ligand>
        <name>Fe cation</name>
        <dbReference type="ChEBI" id="CHEBI:24875"/>
    </ligand>
</feature>